<feature type="transmembrane region" description="Helical" evidence="1">
    <location>
        <begin position="21"/>
        <end position="46"/>
    </location>
</feature>
<evidence type="ECO:0000313" key="6">
    <source>
        <dbReference type="Proteomes" id="UP000580718"/>
    </source>
</evidence>
<dbReference type="Pfam" id="PF13400">
    <property type="entry name" value="Tad"/>
    <property type="match status" value="1"/>
</dbReference>
<dbReference type="Proteomes" id="UP000580718">
    <property type="component" value="Unassembled WGS sequence"/>
</dbReference>
<dbReference type="RefSeq" id="WP_110551787.1">
    <property type="nucleotide sequence ID" value="NZ_JACIBU010000001.1"/>
</dbReference>
<sequence length="316" mass="32929">MRRLTRRCRPVGRLRGERGAAAVMVALLMVPLLGLAALAVDVASLYSDRAQLRNAADAAALAVALDCARDRCGNPTATAAAVLAANTTSAAAQDATVRTPQVTTSSNGVTVTVSADQAHWFAPVLGISSSRVTATATARWATTTRARANFPLALSWCEYKAQVTRHPASTATTSYRINGMTMGQTCTGPNGGTITGGYAVTNPDSSSVCRTTSTLGSTIPAYPGMNSTGLPPTCTDQYLGSLIGSDIFFPVWDSMSSSGAIHVYSYATFHIDGYDVYSSDPALIGHFTFAAQQSDAPTRPTTTAPDLGARSVYLQG</sequence>
<dbReference type="OrthoDB" id="5187898at2"/>
<dbReference type="Proteomes" id="UP000247602">
    <property type="component" value="Unassembled WGS sequence"/>
</dbReference>
<evidence type="ECO:0000256" key="1">
    <source>
        <dbReference type="SAM" id="Phobius"/>
    </source>
</evidence>
<gene>
    <name evidence="4" type="ORF">DMO24_07995</name>
    <name evidence="3" type="ORF">FHX36_001924</name>
</gene>
<feature type="domain" description="Putative Flp pilus-assembly TadG-like N-terminal" evidence="2">
    <location>
        <begin position="19"/>
        <end position="64"/>
    </location>
</feature>
<reference evidence="4 5" key="1">
    <citation type="submission" date="2018-06" db="EMBL/GenBank/DDBJ databases">
        <title>Draft genome sequence of Modestobacter versicolor CP153-2.</title>
        <authorList>
            <person name="Gundlapally S.R."/>
        </authorList>
    </citation>
    <scope>NUCLEOTIDE SEQUENCE [LARGE SCALE GENOMIC DNA]</scope>
    <source>
        <strain evidence="4 5">CP153-2</strain>
    </source>
</reference>
<comment type="caution">
    <text evidence="4">The sequence shown here is derived from an EMBL/GenBank/DDBJ whole genome shotgun (WGS) entry which is preliminary data.</text>
</comment>
<dbReference type="EMBL" id="QKNV01000061">
    <property type="protein sequence ID" value="PZA21867.1"/>
    <property type="molecule type" value="Genomic_DNA"/>
</dbReference>
<keyword evidence="1" id="KW-1133">Transmembrane helix</keyword>
<organism evidence="4 5">
    <name type="scientific">Modestobacter versicolor</name>
    <dbReference type="NCBI Taxonomy" id="429133"/>
    <lineage>
        <taxon>Bacteria</taxon>
        <taxon>Bacillati</taxon>
        <taxon>Actinomycetota</taxon>
        <taxon>Actinomycetes</taxon>
        <taxon>Geodermatophilales</taxon>
        <taxon>Geodermatophilaceae</taxon>
        <taxon>Modestobacter</taxon>
    </lineage>
</organism>
<dbReference type="InterPro" id="IPR028087">
    <property type="entry name" value="Tad_N"/>
</dbReference>
<keyword evidence="5" id="KW-1185">Reference proteome</keyword>
<keyword evidence="1" id="KW-0812">Transmembrane</keyword>
<evidence type="ECO:0000313" key="5">
    <source>
        <dbReference type="Proteomes" id="UP000247602"/>
    </source>
</evidence>
<accession>A0A323VAR5</accession>
<protein>
    <submittedName>
        <fullName evidence="3">Flp pilus assembly protein TadG</fullName>
    </submittedName>
</protein>
<evidence type="ECO:0000259" key="2">
    <source>
        <dbReference type="Pfam" id="PF13400"/>
    </source>
</evidence>
<reference evidence="3 6" key="2">
    <citation type="submission" date="2020-08" db="EMBL/GenBank/DDBJ databases">
        <title>Sequencing the genomes of 1000 actinobacteria strains.</title>
        <authorList>
            <person name="Klenk H.-P."/>
        </authorList>
    </citation>
    <scope>NUCLEOTIDE SEQUENCE [LARGE SCALE GENOMIC DNA]</scope>
    <source>
        <strain evidence="3 6">DSM 16678</strain>
    </source>
</reference>
<proteinExistence type="predicted"/>
<dbReference type="EMBL" id="JACIBU010000001">
    <property type="protein sequence ID" value="MBB3676189.1"/>
    <property type="molecule type" value="Genomic_DNA"/>
</dbReference>
<keyword evidence="1" id="KW-0472">Membrane</keyword>
<evidence type="ECO:0000313" key="4">
    <source>
        <dbReference type="EMBL" id="PZA21867.1"/>
    </source>
</evidence>
<name>A0A323VAR5_9ACTN</name>
<dbReference type="AlphaFoldDB" id="A0A323VAR5"/>
<evidence type="ECO:0000313" key="3">
    <source>
        <dbReference type="EMBL" id="MBB3676189.1"/>
    </source>
</evidence>